<evidence type="ECO:0000259" key="4">
    <source>
        <dbReference type="Pfam" id="PF00669"/>
    </source>
</evidence>
<comment type="similarity">
    <text evidence="1 3">Belongs to the bacterial flagellin family.</text>
</comment>
<dbReference type="InterPro" id="IPR001492">
    <property type="entry name" value="Flagellin"/>
</dbReference>
<comment type="function">
    <text evidence="3">Flagellin is the subunit protein which polymerizes to form the filaments of bacterial flagella.</text>
</comment>
<dbReference type="Pfam" id="PF00700">
    <property type="entry name" value="Flagellin_C"/>
    <property type="match status" value="1"/>
</dbReference>
<comment type="caution">
    <text evidence="6">The sequence shown here is derived from an EMBL/GenBank/DDBJ whole genome shotgun (WGS) entry which is preliminary data.</text>
</comment>
<comment type="subcellular location">
    <subcellularLocation>
        <location evidence="3">Secreted</location>
    </subcellularLocation>
    <subcellularLocation>
        <location evidence="3">Bacterial flagellum</location>
    </subcellularLocation>
</comment>
<dbReference type="PANTHER" id="PTHR42792:SF2">
    <property type="entry name" value="FLAGELLIN"/>
    <property type="match status" value="1"/>
</dbReference>
<dbReference type="GO" id="GO:0005198">
    <property type="term" value="F:structural molecule activity"/>
    <property type="evidence" value="ECO:0007669"/>
    <property type="project" value="UniProtKB-UniRule"/>
</dbReference>
<evidence type="ECO:0000313" key="6">
    <source>
        <dbReference type="EMBL" id="KTQ94200.1"/>
    </source>
</evidence>
<dbReference type="AlphaFoldDB" id="A0A175R6X5"/>
<protein>
    <recommendedName>
        <fullName evidence="3">Flagellin</fullName>
    </recommendedName>
</protein>
<dbReference type="GO" id="GO:0009288">
    <property type="term" value="C:bacterial-type flagellum"/>
    <property type="evidence" value="ECO:0007669"/>
    <property type="project" value="UniProtKB-SubCell"/>
</dbReference>
<dbReference type="OrthoDB" id="8328560at2"/>
<organism evidence="6 7">
    <name type="scientific">Aureimonas ureilytica</name>
    <dbReference type="NCBI Taxonomy" id="401562"/>
    <lineage>
        <taxon>Bacteria</taxon>
        <taxon>Pseudomonadati</taxon>
        <taxon>Pseudomonadota</taxon>
        <taxon>Alphaproteobacteria</taxon>
        <taxon>Hyphomicrobiales</taxon>
        <taxon>Aurantimonadaceae</taxon>
        <taxon>Aureimonas</taxon>
    </lineage>
</organism>
<dbReference type="Proteomes" id="UP000078272">
    <property type="component" value="Unassembled WGS sequence"/>
</dbReference>
<dbReference type="Gene3D" id="1.20.1330.10">
    <property type="entry name" value="f41 fragment of flagellin, N-terminal domain"/>
    <property type="match status" value="1"/>
</dbReference>
<dbReference type="RefSeq" id="WP_058635512.1">
    <property type="nucleotide sequence ID" value="NZ_LDPZ01000027.1"/>
</dbReference>
<dbReference type="PANTHER" id="PTHR42792">
    <property type="entry name" value="FLAGELLIN"/>
    <property type="match status" value="1"/>
</dbReference>
<evidence type="ECO:0000259" key="5">
    <source>
        <dbReference type="Pfam" id="PF00700"/>
    </source>
</evidence>
<feature type="domain" description="Flagellin C-terminal" evidence="5">
    <location>
        <begin position="211"/>
        <end position="289"/>
    </location>
</feature>
<reference evidence="6 7" key="1">
    <citation type="journal article" date="2016" name="Front. Microbiol.">
        <title>Genomic Resource of Rice Seed Associated Bacteria.</title>
        <authorList>
            <person name="Midha S."/>
            <person name="Bansal K."/>
            <person name="Sharma S."/>
            <person name="Kumar N."/>
            <person name="Patil P.P."/>
            <person name="Chaudhry V."/>
            <person name="Patil P.B."/>
        </authorList>
    </citation>
    <scope>NUCLEOTIDE SEQUENCE [LARGE SCALE GENOMIC DNA]</scope>
    <source>
        <strain evidence="6 7">NS226</strain>
    </source>
</reference>
<dbReference type="InterPro" id="IPR001029">
    <property type="entry name" value="Flagellin_N"/>
</dbReference>
<dbReference type="PATRIC" id="fig|401562.3.peg.2418"/>
<keyword evidence="2 3" id="KW-0975">Bacterial flagellum</keyword>
<evidence type="ECO:0000256" key="2">
    <source>
        <dbReference type="ARBA" id="ARBA00023143"/>
    </source>
</evidence>
<dbReference type="EMBL" id="LDPZ01000027">
    <property type="protein sequence ID" value="KTQ94200.1"/>
    <property type="molecule type" value="Genomic_DNA"/>
</dbReference>
<dbReference type="GO" id="GO:0005576">
    <property type="term" value="C:extracellular region"/>
    <property type="evidence" value="ECO:0007669"/>
    <property type="project" value="UniProtKB-SubCell"/>
</dbReference>
<dbReference type="InterPro" id="IPR046358">
    <property type="entry name" value="Flagellin_C"/>
</dbReference>
<dbReference type="SUPFAM" id="SSF64518">
    <property type="entry name" value="Phase 1 flagellin"/>
    <property type="match status" value="1"/>
</dbReference>
<keyword evidence="3" id="KW-0964">Secreted</keyword>
<feature type="domain" description="Flagellin N-terminal" evidence="4">
    <location>
        <begin position="4"/>
        <end position="138"/>
    </location>
</feature>
<proteinExistence type="inferred from homology"/>
<evidence type="ECO:0000313" key="7">
    <source>
        <dbReference type="Proteomes" id="UP000078272"/>
    </source>
</evidence>
<name>A0A175R6X5_9HYPH</name>
<sequence>MVSVNNIGLNSAVLASLRQTNADLATSQNRIASGLKVASARDNAGVWATATSIRKDIAAQDGMGANIAISKGQADAAYAALTTIADIITKMQTTAGKLVAGANANNVEVQKDISSYQKQMLAAVANAGFQGVNLLAATDASTITTAIGQDNGTPVNMTFSTTQILNVGNTSGTLVGSAYASVSKNTAFDGTSTNDTQAHIDDFTGALSSGLAAVNTYAARVAAYSDSLSKQQDFITKINDIRTTALSSLVDANMEEESAKVQSLQVKQQLAYQALSIGNGAAQNILRLFQ</sequence>
<gene>
    <name evidence="6" type="ORF">NS226_14015</name>
</gene>
<evidence type="ECO:0000256" key="1">
    <source>
        <dbReference type="ARBA" id="ARBA00005709"/>
    </source>
</evidence>
<accession>A0A175R6X5</accession>
<dbReference type="Pfam" id="PF00669">
    <property type="entry name" value="Flagellin_N"/>
    <property type="match status" value="1"/>
</dbReference>
<evidence type="ECO:0000256" key="3">
    <source>
        <dbReference type="RuleBase" id="RU362073"/>
    </source>
</evidence>